<dbReference type="Proteomes" id="UP000190897">
    <property type="component" value="Unassembled WGS sequence"/>
</dbReference>
<dbReference type="AlphaFoldDB" id="A0A1T5HBN9"/>
<reference evidence="2" key="1">
    <citation type="submission" date="2017-02" db="EMBL/GenBank/DDBJ databases">
        <authorList>
            <person name="Varghese N."/>
            <person name="Submissions S."/>
        </authorList>
    </citation>
    <scope>NUCLEOTIDE SEQUENCE [LARGE SCALE GENOMIC DNA]</scope>
    <source>
        <strain evidence="2">DSM 22270</strain>
    </source>
</reference>
<evidence type="ECO:0000313" key="1">
    <source>
        <dbReference type="EMBL" id="SKC18102.1"/>
    </source>
</evidence>
<organism evidence="1 2">
    <name type="scientific">Dyadobacter psychrophilus</name>
    <dbReference type="NCBI Taxonomy" id="651661"/>
    <lineage>
        <taxon>Bacteria</taxon>
        <taxon>Pseudomonadati</taxon>
        <taxon>Bacteroidota</taxon>
        <taxon>Cytophagia</taxon>
        <taxon>Cytophagales</taxon>
        <taxon>Spirosomataceae</taxon>
        <taxon>Dyadobacter</taxon>
    </lineage>
</organism>
<name>A0A1T5HBN9_9BACT</name>
<proteinExistence type="predicted"/>
<gene>
    <name evidence="1" type="ORF">SAMN05660293_05255</name>
</gene>
<accession>A0A1T5HBN9</accession>
<dbReference type="PANTHER" id="PTHR21485">
    <property type="entry name" value="HAD SUPERFAMILY MEMBERS CMAS AND KDSC"/>
    <property type="match status" value="1"/>
</dbReference>
<dbReference type="GO" id="GO:0008781">
    <property type="term" value="F:N-acylneuraminate cytidylyltransferase activity"/>
    <property type="evidence" value="ECO:0007669"/>
    <property type="project" value="TreeGrafter"/>
</dbReference>
<dbReference type="CDD" id="cd02513">
    <property type="entry name" value="CMP-NeuAc_Synthase"/>
    <property type="match status" value="1"/>
</dbReference>
<dbReference type="SUPFAM" id="SSF53448">
    <property type="entry name" value="Nucleotide-diphospho-sugar transferases"/>
    <property type="match status" value="1"/>
</dbReference>
<dbReference type="Pfam" id="PF02348">
    <property type="entry name" value="CTP_transf_3"/>
    <property type="match status" value="1"/>
</dbReference>
<dbReference type="OrthoDB" id="9805604at2"/>
<keyword evidence="1" id="KW-0808">Transferase</keyword>
<keyword evidence="1" id="KW-0548">Nucleotidyltransferase</keyword>
<dbReference type="Gene3D" id="3.90.550.10">
    <property type="entry name" value="Spore Coat Polysaccharide Biosynthesis Protein SpsA, Chain A"/>
    <property type="match status" value="1"/>
</dbReference>
<sequence length="241" mass="27285">METNKTILAIIPARKGSKGVPGKNMKLLGGKPLIQYTIESALKSKLLTTIVVSSDCEETVAFANTWEGIEAPFIRPAAIACDETPSIEVMKHVVKFYKERKMEFEYVCLLQPTSPFRSPDLIDNAIKHMLKMDADSLTTIQKTPDKYNPLWAFHLSNGQLSRFISDVAMPSRRQDLPNSHYRDGNIYLLKTSLLSRNRLLGGRCIGYQPENEIDLNINTLQEWKLAELYLEVYSKGEKSQS</sequence>
<dbReference type="STRING" id="651661.SAMN05660293_05255"/>
<dbReference type="PANTHER" id="PTHR21485:SF6">
    <property type="entry name" value="N-ACYLNEURAMINATE CYTIDYLYLTRANSFERASE-RELATED"/>
    <property type="match status" value="1"/>
</dbReference>
<dbReference type="InterPro" id="IPR050793">
    <property type="entry name" value="CMP-NeuNAc_synthase"/>
</dbReference>
<keyword evidence="2" id="KW-1185">Reference proteome</keyword>
<dbReference type="InterPro" id="IPR003329">
    <property type="entry name" value="Cytidylyl_trans"/>
</dbReference>
<protein>
    <submittedName>
        <fullName evidence="1">N-acylneuraminate cytidylyltransferase</fullName>
    </submittedName>
</protein>
<dbReference type="RefSeq" id="WP_082217684.1">
    <property type="nucleotide sequence ID" value="NZ_FUZA01000010.1"/>
</dbReference>
<dbReference type="EMBL" id="FUZA01000010">
    <property type="protein sequence ID" value="SKC18102.1"/>
    <property type="molecule type" value="Genomic_DNA"/>
</dbReference>
<dbReference type="InterPro" id="IPR029044">
    <property type="entry name" value="Nucleotide-diphossugar_trans"/>
</dbReference>
<evidence type="ECO:0000313" key="2">
    <source>
        <dbReference type="Proteomes" id="UP000190897"/>
    </source>
</evidence>